<feature type="chain" id="PRO_5031292542" evidence="1">
    <location>
        <begin position="22"/>
        <end position="161"/>
    </location>
</feature>
<feature type="signal peptide" evidence="1">
    <location>
        <begin position="1"/>
        <end position="21"/>
    </location>
</feature>
<sequence>MKMSVIKTVATLAFLAQSTQGKDAYADCDAPSYDCTATDGTICLDRFIKDISNTGNSDYQAALAEDSYLDSAYIAVNVLKCYPVAEADDWVNNFNNVRDSRTVLADYAKYDYVDPNAGSGEEETGAVNLVKGTCSHAGASMAQVSLLALGAIPSLVGSLGW</sequence>
<gene>
    <name evidence="2" type="ORF">SRAS04492_LOCUS4960</name>
</gene>
<protein>
    <submittedName>
        <fullName evidence="2">Uncharacterized protein</fullName>
    </submittedName>
</protein>
<evidence type="ECO:0000313" key="2">
    <source>
        <dbReference type="EMBL" id="CAE0233161.1"/>
    </source>
</evidence>
<evidence type="ECO:0000256" key="1">
    <source>
        <dbReference type="SAM" id="SignalP"/>
    </source>
</evidence>
<dbReference type="AlphaFoldDB" id="A0A7S3CNW5"/>
<dbReference type="EMBL" id="HBIA01009536">
    <property type="protein sequence ID" value="CAE0233161.1"/>
    <property type="molecule type" value="Transcribed_RNA"/>
</dbReference>
<accession>A0A7S3CNW5</accession>
<name>A0A7S3CNW5_9SPIT</name>
<proteinExistence type="predicted"/>
<organism evidence="2">
    <name type="scientific">Strombidium rassoulzadegani</name>
    <dbReference type="NCBI Taxonomy" id="1082188"/>
    <lineage>
        <taxon>Eukaryota</taxon>
        <taxon>Sar</taxon>
        <taxon>Alveolata</taxon>
        <taxon>Ciliophora</taxon>
        <taxon>Intramacronucleata</taxon>
        <taxon>Spirotrichea</taxon>
        <taxon>Oligotrichia</taxon>
        <taxon>Strombidiidae</taxon>
        <taxon>Strombidium</taxon>
    </lineage>
</organism>
<keyword evidence="1" id="KW-0732">Signal</keyword>
<reference evidence="2" key="1">
    <citation type="submission" date="2021-01" db="EMBL/GenBank/DDBJ databases">
        <authorList>
            <person name="Corre E."/>
            <person name="Pelletier E."/>
            <person name="Niang G."/>
            <person name="Scheremetjew M."/>
            <person name="Finn R."/>
            <person name="Kale V."/>
            <person name="Holt S."/>
            <person name="Cochrane G."/>
            <person name="Meng A."/>
            <person name="Brown T."/>
            <person name="Cohen L."/>
        </authorList>
    </citation>
    <scope>NUCLEOTIDE SEQUENCE</scope>
    <source>
        <strain evidence="2">Ras09</strain>
    </source>
</reference>